<organism evidence="2 3">
    <name type="scientific">Arthrobacter mangrovi</name>
    <dbReference type="NCBI Taxonomy" id="2966350"/>
    <lineage>
        <taxon>Bacteria</taxon>
        <taxon>Bacillati</taxon>
        <taxon>Actinomycetota</taxon>
        <taxon>Actinomycetes</taxon>
        <taxon>Micrococcales</taxon>
        <taxon>Micrococcaceae</taxon>
        <taxon>Arthrobacter</taxon>
    </lineage>
</organism>
<gene>
    <name evidence="2" type="ORF">AHIS1636_18360</name>
</gene>
<evidence type="ECO:0000259" key="1">
    <source>
        <dbReference type="Pfam" id="PF00561"/>
    </source>
</evidence>
<sequence length="293" mass="31492">MTATKDRATAGTVMLETGEVSYWEYPARQPGAGADLLFIHGFRGDHHGLDLLARALPEHRIIAPDLPGFGASKPFGDREHSVESYAGFVQDFAAALGLGPETVLLGHSFGSIVASHHLAARPGSFAAAILVNPISEPALKGPRAAASRLAEFYYFLGARLPERAGLALLQHPAIVRVMSMMMAKTKEPRLRRFIHAQHDAYFSSFANRAVVLESFRASISHDVVEAAPRLALPVLLIAGAKDDLGSVSSQRRLAGHIPGSRLEIIDGVGHLIHYEAPETAARMISRFLGELAA</sequence>
<proteinExistence type="predicted"/>
<evidence type="ECO:0000313" key="2">
    <source>
        <dbReference type="EMBL" id="GLB67396.1"/>
    </source>
</evidence>
<accession>A0ABQ5MTW0</accession>
<evidence type="ECO:0000313" key="3">
    <source>
        <dbReference type="Proteomes" id="UP001209654"/>
    </source>
</evidence>
<dbReference type="Proteomes" id="UP001209654">
    <property type="component" value="Unassembled WGS sequence"/>
</dbReference>
<dbReference type="InterPro" id="IPR000639">
    <property type="entry name" value="Epox_hydrolase-like"/>
</dbReference>
<dbReference type="PRINTS" id="PR00111">
    <property type="entry name" value="ABHYDROLASE"/>
</dbReference>
<dbReference type="PANTHER" id="PTHR43798">
    <property type="entry name" value="MONOACYLGLYCEROL LIPASE"/>
    <property type="match status" value="1"/>
</dbReference>
<dbReference type="Gene3D" id="3.40.50.1820">
    <property type="entry name" value="alpha/beta hydrolase"/>
    <property type="match status" value="1"/>
</dbReference>
<name>A0ABQ5MTW0_9MICC</name>
<dbReference type="InterPro" id="IPR000073">
    <property type="entry name" value="AB_hydrolase_1"/>
</dbReference>
<protein>
    <recommendedName>
        <fullName evidence="1">AB hydrolase-1 domain-containing protein</fullName>
    </recommendedName>
</protein>
<dbReference type="InterPro" id="IPR029058">
    <property type="entry name" value="AB_hydrolase_fold"/>
</dbReference>
<feature type="domain" description="AB hydrolase-1" evidence="1">
    <location>
        <begin position="36"/>
        <end position="277"/>
    </location>
</feature>
<reference evidence="2 3" key="1">
    <citation type="journal article" date="2023" name="Int. J. Syst. Evol. Microbiol.">
        <title>Arthrobacter mangrovi sp. nov., an actinobacterium isolated from the rhizosphere of a mangrove.</title>
        <authorList>
            <person name="Hamada M."/>
            <person name="Saitou S."/>
            <person name="Enomoto N."/>
            <person name="Nanri K."/>
            <person name="Hidaka K."/>
            <person name="Miura T."/>
            <person name="Tamura T."/>
        </authorList>
    </citation>
    <scope>NUCLEOTIDE SEQUENCE [LARGE SCALE GENOMIC DNA]</scope>
    <source>
        <strain evidence="2 3">NBRC 112813</strain>
    </source>
</reference>
<dbReference type="Pfam" id="PF00561">
    <property type="entry name" value="Abhydrolase_1"/>
    <property type="match status" value="1"/>
</dbReference>
<dbReference type="EMBL" id="BRVS01000007">
    <property type="protein sequence ID" value="GLB67396.1"/>
    <property type="molecule type" value="Genomic_DNA"/>
</dbReference>
<keyword evidence="3" id="KW-1185">Reference proteome</keyword>
<dbReference type="InterPro" id="IPR050266">
    <property type="entry name" value="AB_hydrolase_sf"/>
</dbReference>
<dbReference type="SUPFAM" id="SSF53474">
    <property type="entry name" value="alpha/beta-Hydrolases"/>
    <property type="match status" value="1"/>
</dbReference>
<comment type="caution">
    <text evidence="2">The sequence shown here is derived from an EMBL/GenBank/DDBJ whole genome shotgun (WGS) entry which is preliminary data.</text>
</comment>
<dbReference type="RefSeq" id="WP_264795527.1">
    <property type="nucleotide sequence ID" value="NZ_BRVS01000007.1"/>
</dbReference>
<dbReference type="PRINTS" id="PR00412">
    <property type="entry name" value="EPOXHYDRLASE"/>
</dbReference>
<dbReference type="PANTHER" id="PTHR43798:SF33">
    <property type="entry name" value="HYDROLASE, PUTATIVE (AFU_ORTHOLOGUE AFUA_2G14860)-RELATED"/>
    <property type="match status" value="1"/>
</dbReference>